<dbReference type="InterPro" id="IPR029069">
    <property type="entry name" value="HotDog_dom_sf"/>
</dbReference>
<dbReference type="EMBL" id="PKUQ01000016">
    <property type="protein sequence ID" value="PLW77280.1"/>
    <property type="molecule type" value="Genomic_DNA"/>
</dbReference>
<gene>
    <name evidence="9" type="ORF">C0081_07985</name>
</gene>
<dbReference type="Proteomes" id="UP000234881">
    <property type="component" value="Unassembled WGS sequence"/>
</dbReference>
<dbReference type="NCBIfam" id="TIGR00369">
    <property type="entry name" value="unchar_dom_1"/>
    <property type="match status" value="1"/>
</dbReference>
<evidence type="ECO:0000256" key="6">
    <source>
        <dbReference type="ARBA" id="ARBA00040062"/>
    </source>
</evidence>
<keyword evidence="1" id="KW-0378">Hydrolase</keyword>
<comment type="catalytic activity">
    <reaction evidence="7">
        <text>a medium-chain fatty acyl-CoA + H2O = a medium-chain fatty acid + CoA + H(+)</text>
        <dbReference type="Rhea" id="RHEA:68184"/>
        <dbReference type="ChEBI" id="CHEBI:15377"/>
        <dbReference type="ChEBI" id="CHEBI:15378"/>
        <dbReference type="ChEBI" id="CHEBI:57287"/>
        <dbReference type="ChEBI" id="CHEBI:59558"/>
        <dbReference type="ChEBI" id="CHEBI:90546"/>
    </reaction>
</comment>
<dbReference type="InterPro" id="IPR006683">
    <property type="entry name" value="Thioestr_dom"/>
</dbReference>
<name>A0A2N5XS48_9HYPH</name>
<dbReference type="PANTHER" id="PTHR43240">
    <property type="entry name" value="1,4-DIHYDROXY-2-NAPHTHOYL-COA THIOESTERASE 1"/>
    <property type="match status" value="1"/>
</dbReference>
<evidence type="ECO:0000256" key="2">
    <source>
        <dbReference type="ARBA" id="ARBA00035880"/>
    </source>
</evidence>
<comment type="similarity">
    <text evidence="4">Belongs to the YigI thioesterase family.</text>
</comment>
<comment type="catalytic activity">
    <reaction evidence="3">
        <text>a long-chain fatty acyl-CoA + H2O = a long-chain fatty acid + CoA + H(+)</text>
        <dbReference type="Rhea" id="RHEA:67680"/>
        <dbReference type="ChEBI" id="CHEBI:15377"/>
        <dbReference type="ChEBI" id="CHEBI:15378"/>
        <dbReference type="ChEBI" id="CHEBI:57287"/>
        <dbReference type="ChEBI" id="CHEBI:57560"/>
        <dbReference type="ChEBI" id="CHEBI:83139"/>
    </reaction>
</comment>
<comment type="caution">
    <text evidence="9">The sequence shown here is derived from an EMBL/GenBank/DDBJ whole genome shotgun (WGS) entry which is preliminary data.</text>
</comment>
<evidence type="ECO:0000256" key="4">
    <source>
        <dbReference type="ARBA" id="ARBA00038381"/>
    </source>
</evidence>
<dbReference type="CDD" id="cd03443">
    <property type="entry name" value="PaaI_thioesterase"/>
    <property type="match status" value="1"/>
</dbReference>
<evidence type="ECO:0000256" key="7">
    <source>
        <dbReference type="ARBA" id="ARBA00048062"/>
    </source>
</evidence>
<sequence>MGAGRLSEFRIRDENYRARVQDSYAHQSFLQSMGATISHIAPGQVDIALSAREDLLQQHGYFHAGVTSTIADSAAGYAAYSLFAAGDGVLTSEFKINLLSPAQGETLVARGRVLKSGKQLTICASDVYGLQNGTQTHVATGLFTLMRMEGMEA</sequence>
<dbReference type="SUPFAM" id="SSF54637">
    <property type="entry name" value="Thioesterase/thiol ester dehydrase-isomerase"/>
    <property type="match status" value="1"/>
</dbReference>
<reference evidence="9 10" key="1">
    <citation type="submission" date="2018-01" db="EMBL/GenBank/DDBJ databases">
        <title>The draft genome sequence of Cohaesibacter sp. H1304.</title>
        <authorList>
            <person name="Wang N.-N."/>
            <person name="Du Z.-J."/>
        </authorList>
    </citation>
    <scope>NUCLEOTIDE SEQUENCE [LARGE SCALE GENOMIC DNA]</scope>
    <source>
        <strain evidence="9 10">H1304</strain>
    </source>
</reference>
<evidence type="ECO:0000259" key="8">
    <source>
        <dbReference type="Pfam" id="PF03061"/>
    </source>
</evidence>
<accession>A0A2N5XS48</accession>
<proteinExistence type="inferred from homology"/>
<comment type="catalytic activity">
    <reaction evidence="2">
        <text>a fatty acyl-CoA + H2O = a fatty acid + CoA + H(+)</text>
        <dbReference type="Rhea" id="RHEA:16781"/>
        <dbReference type="ChEBI" id="CHEBI:15377"/>
        <dbReference type="ChEBI" id="CHEBI:15378"/>
        <dbReference type="ChEBI" id="CHEBI:28868"/>
        <dbReference type="ChEBI" id="CHEBI:57287"/>
        <dbReference type="ChEBI" id="CHEBI:77636"/>
        <dbReference type="EC" id="3.1.2.20"/>
    </reaction>
</comment>
<organism evidence="9 10">
    <name type="scientific">Cohaesibacter celericrescens</name>
    <dbReference type="NCBI Taxonomy" id="2067669"/>
    <lineage>
        <taxon>Bacteria</taxon>
        <taxon>Pseudomonadati</taxon>
        <taxon>Pseudomonadota</taxon>
        <taxon>Alphaproteobacteria</taxon>
        <taxon>Hyphomicrobiales</taxon>
        <taxon>Cohaesibacteraceae</taxon>
    </lineage>
</organism>
<keyword evidence="10" id="KW-1185">Reference proteome</keyword>
<dbReference type="GO" id="GO:0047617">
    <property type="term" value="F:fatty acyl-CoA hydrolase activity"/>
    <property type="evidence" value="ECO:0007669"/>
    <property type="project" value="UniProtKB-EC"/>
</dbReference>
<dbReference type="Pfam" id="PF03061">
    <property type="entry name" value="4HBT"/>
    <property type="match status" value="1"/>
</dbReference>
<dbReference type="AlphaFoldDB" id="A0A2N5XS48"/>
<dbReference type="InterPro" id="IPR003736">
    <property type="entry name" value="PAAI_dom"/>
</dbReference>
<dbReference type="Gene3D" id="3.10.129.10">
    <property type="entry name" value="Hotdog Thioesterase"/>
    <property type="match status" value="1"/>
</dbReference>
<feature type="domain" description="Thioesterase" evidence="8">
    <location>
        <begin position="59"/>
        <end position="128"/>
    </location>
</feature>
<evidence type="ECO:0000313" key="10">
    <source>
        <dbReference type="Proteomes" id="UP000234881"/>
    </source>
</evidence>
<dbReference type="PANTHER" id="PTHR43240:SF20">
    <property type="entry name" value="MEDIUM_LONG-CHAIN ACYL-COA THIOESTERASE YIGI"/>
    <property type="match status" value="1"/>
</dbReference>
<evidence type="ECO:0000256" key="3">
    <source>
        <dbReference type="ARBA" id="ARBA00036002"/>
    </source>
</evidence>
<protein>
    <recommendedName>
        <fullName evidence="6">Medium/long-chain acyl-CoA thioesterase YigI</fullName>
        <ecNumber evidence="5">3.1.2.20</ecNumber>
    </recommendedName>
</protein>
<evidence type="ECO:0000256" key="1">
    <source>
        <dbReference type="ARBA" id="ARBA00022801"/>
    </source>
</evidence>
<dbReference type="EC" id="3.1.2.20" evidence="5"/>
<evidence type="ECO:0000256" key="5">
    <source>
        <dbReference type="ARBA" id="ARBA00038894"/>
    </source>
</evidence>
<evidence type="ECO:0000313" key="9">
    <source>
        <dbReference type="EMBL" id="PLW77280.1"/>
    </source>
</evidence>
<dbReference type="OrthoDB" id="9806185at2"/>